<sequence length="199" mass="23082">ISKASADQRLGRTGRTNNGICIRMITQSSYDKLVNFRKMEIERLPIYDPLMELINGGITPDKILPPKLVPTNELLESIRLLQSLNSIDDNYNITDVGNFAVNFPLSVRNSSSLWYWIQSGYDIYSGIVMICIIDSFDQPYVWIPSNSGKITDQAYQLKLYEHKQKYYEKYIGKSELETYLNIYNSLVKNKIIIHINFFF</sequence>
<dbReference type="InterPro" id="IPR027417">
    <property type="entry name" value="P-loop_NTPase"/>
</dbReference>
<dbReference type="GO" id="GO:0003723">
    <property type="term" value="F:RNA binding"/>
    <property type="evidence" value="ECO:0007669"/>
    <property type="project" value="TreeGrafter"/>
</dbReference>
<keyword evidence="4" id="KW-0067">ATP-binding</keyword>
<dbReference type="Gene3D" id="3.40.50.300">
    <property type="entry name" value="P-loop containing nucleotide triphosphate hydrolases"/>
    <property type="match status" value="1"/>
</dbReference>
<dbReference type="AlphaFoldDB" id="X1A1B9"/>
<dbReference type="GO" id="GO:0005524">
    <property type="term" value="F:ATP binding"/>
    <property type="evidence" value="ECO:0007669"/>
    <property type="project" value="UniProtKB-KW"/>
</dbReference>
<comment type="caution">
    <text evidence="5">The sequence shown here is derived from an EMBL/GenBank/DDBJ whole genome shotgun (WGS) entry which is preliminary data.</text>
</comment>
<evidence type="ECO:0000313" key="5">
    <source>
        <dbReference type="EMBL" id="GAG75559.1"/>
    </source>
</evidence>
<evidence type="ECO:0000256" key="2">
    <source>
        <dbReference type="ARBA" id="ARBA00022801"/>
    </source>
</evidence>
<dbReference type="GO" id="GO:0016787">
    <property type="term" value="F:hydrolase activity"/>
    <property type="evidence" value="ECO:0007669"/>
    <property type="project" value="UniProtKB-KW"/>
</dbReference>
<accession>X1A1B9</accession>
<dbReference type="SUPFAM" id="SSF52540">
    <property type="entry name" value="P-loop containing nucleoside triphosphate hydrolases"/>
    <property type="match status" value="1"/>
</dbReference>
<evidence type="ECO:0000256" key="4">
    <source>
        <dbReference type="ARBA" id="ARBA00022840"/>
    </source>
</evidence>
<keyword evidence="1" id="KW-0547">Nucleotide-binding</keyword>
<reference evidence="5" key="1">
    <citation type="journal article" date="2014" name="Front. Microbiol.">
        <title>High frequency of phylogenetically diverse reductive dehalogenase-homologous genes in deep subseafloor sedimentary metagenomes.</title>
        <authorList>
            <person name="Kawai M."/>
            <person name="Futagami T."/>
            <person name="Toyoda A."/>
            <person name="Takaki Y."/>
            <person name="Nishi S."/>
            <person name="Hori S."/>
            <person name="Arai W."/>
            <person name="Tsubouchi T."/>
            <person name="Morono Y."/>
            <person name="Uchiyama I."/>
            <person name="Ito T."/>
            <person name="Fujiyama A."/>
            <person name="Inagaki F."/>
            <person name="Takami H."/>
        </authorList>
    </citation>
    <scope>NUCLEOTIDE SEQUENCE</scope>
    <source>
        <strain evidence="5">Expedition CK06-06</strain>
    </source>
</reference>
<evidence type="ECO:0000256" key="3">
    <source>
        <dbReference type="ARBA" id="ARBA00022806"/>
    </source>
</evidence>
<dbReference type="EMBL" id="BART01015880">
    <property type="protein sequence ID" value="GAG75559.1"/>
    <property type="molecule type" value="Genomic_DNA"/>
</dbReference>
<gene>
    <name evidence="5" type="ORF">S01H4_30715</name>
</gene>
<feature type="non-terminal residue" evidence="5">
    <location>
        <position position="1"/>
    </location>
</feature>
<keyword evidence="3" id="KW-0347">Helicase</keyword>
<dbReference type="GO" id="GO:0000462">
    <property type="term" value="P:maturation of SSU-rRNA from tricistronic rRNA transcript (SSU-rRNA, 5.8S rRNA, LSU-rRNA)"/>
    <property type="evidence" value="ECO:0007669"/>
    <property type="project" value="TreeGrafter"/>
</dbReference>
<proteinExistence type="predicted"/>
<dbReference type="PANTHER" id="PTHR18934:SF99">
    <property type="entry name" value="ATP-DEPENDENT RNA HELICASE DHX37-RELATED"/>
    <property type="match status" value="1"/>
</dbReference>
<evidence type="ECO:0000256" key="1">
    <source>
        <dbReference type="ARBA" id="ARBA00022741"/>
    </source>
</evidence>
<name>X1A1B9_9ZZZZ</name>
<protein>
    <submittedName>
        <fullName evidence="5">Uncharacterized protein</fullName>
    </submittedName>
</protein>
<dbReference type="GO" id="GO:0005730">
    <property type="term" value="C:nucleolus"/>
    <property type="evidence" value="ECO:0007669"/>
    <property type="project" value="TreeGrafter"/>
</dbReference>
<keyword evidence="2" id="KW-0378">Hydrolase</keyword>
<dbReference type="PANTHER" id="PTHR18934">
    <property type="entry name" value="ATP-DEPENDENT RNA HELICASE"/>
    <property type="match status" value="1"/>
</dbReference>
<organism evidence="5">
    <name type="scientific">marine sediment metagenome</name>
    <dbReference type="NCBI Taxonomy" id="412755"/>
    <lineage>
        <taxon>unclassified sequences</taxon>
        <taxon>metagenomes</taxon>
        <taxon>ecological metagenomes</taxon>
    </lineage>
</organism>
<dbReference type="GO" id="GO:0004386">
    <property type="term" value="F:helicase activity"/>
    <property type="evidence" value="ECO:0007669"/>
    <property type="project" value="UniProtKB-KW"/>
</dbReference>